<organism evidence="1 2">
    <name type="scientific">Paractinoplanes ferrugineus</name>
    <dbReference type="NCBI Taxonomy" id="113564"/>
    <lineage>
        <taxon>Bacteria</taxon>
        <taxon>Bacillati</taxon>
        <taxon>Actinomycetota</taxon>
        <taxon>Actinomycetes</taxon>
        <taxon>Micromonosporales</taxon>
        <taxon>Micromonosporaceae</taxon>
        <taxon>Paractinoplanes</taxon>
    </lineage>
</organism>
<dbReference type="EMBL" id="BOMM01000021">
    <property type="protein sequence ID" value="GIE10858.1"/>
    <property type="molecule type" value="Genomic_DNA"/>
</dbReference>
<gene>
    <name evidence="1" type="ORF">Afe05nite_26980</name>
</gene>
<keyword evidence="2" id="KW-1185">Reference proteome</keyword>
<dbReference type="Proteomes" id="UP000598174">
    <property type="component" value="Unassembled WGS sequence"/>
</dbReference>
<reference evidence="1" key="1">
    <citation type="submission" date="2021-01" db="EMBL/GenBank/DDBJ databases">
        <title>Whole genome shotgun sequence of Actinoplanes ferrugineus NBRC 15555.</title>
        <authorList>
            <person name="Komaki H."/>
            <person name="Tamura T."/>
        </authorList>
    </citation>
    <scope>NUCLEOTIDE SEQUENCE</scope>
    <source>
        <strain evidence="1">NBRC 15555</strain>
    </source>
</reference>
<accession>A0A919J0U5</accession>
<evidence type="ECO:0000313" key="2">
    <source>
        <dbReference type="Proteomes" id="UP000598174"/>
    </source>
</evidence>
<dbReference type="RefSeq" id="WP_203817418.1">
    <property type="nucleotide sequence ID" value="NZ_BAAABP010000039.1"/>
</dbReference>
<dbReference type="AlphaFoldDB" id="A0A919J0U5"/>
<evidence type="ECO:0000313" key="1">
    <source>
        <dbReference type="EMBL" id="GIE10858.1"/>
    </source>
</evidence>
<comment type="caution">
    <text evidence="1">The sequence shown here is derived from an EMBL/GenBank/DDBJ whole genome shotgun (WGS) entry which is preliminary data.</text>
</comment>
<protein>
    <submittedName>
        <fullName evidence="1">Uncharacterized protein</fullName>
    </submittedName>
</protein>
<sequence length="51" mass="5339">MKKALGWILLVLIIFYIGTNPGPAAEAARSLGDGVAGAFRGIGTFFQNLTT</sequence>
<name>A0A919J0U5_9ACTN</name>
<proteinExistence type="predicted"/>